<accession>A0A1B0GCN1</accession>
<reference evidence="3" key="1">
    <citation type="submission" date="2020-05" db="UniProtKB">
        <authorList>
            <consortium name="EnsemblMetazoa"/>
        </authorList>
    </citation>
    <scope>IDENTIFICATION</scope>
    <source>
        <strain evidence="3">Yale</strain>
    </source>
</reference>
<protein>
    <recommendedName>
        <fullName evidence="2">VWFC domain-containing protein</fullName>
    </recommendedName>
</protein>
<dbReference type="InterPro" id="IPR001007">
    <property type="entry name" value="VWF_dom"/>
</dbReference>
<keyword evidence="4" id="KW-1185">Reference proteome</keyword>
<proteinExistence type="predicted"/>
<dbReference type="Proteomes" id="UP000092444">
    <property type="component" value="Unassembled WGS sequence"/>
</dbReference>
<evidence type="ECO:0000259" key="2">
    <source>
        <dbReference type="PROSITE" id="PS50184"/>
    </source>
</evidence>
<evidence type="ECO:0000256" key="1">
    <source>
        <dbReference type="SAM" id="Phobius"/>
    </source>
</evidence>
<keyword evidence="1" id="KW-0472">Membrane</keyword>
<dbReference type="EMBL" id="CCAG010002173">
    <property type="status" value="NOT_ANNOTATED_CDS"/>
    <property type="molecule type" value="Genomic_DNA"/>
</dbReference>
<keyword evidence="1" id="KW-0812">Transmembrane</keyword>
<dbReference type="AlphaFoldDB" id="A0A1B0GCN1"/>
<keyword evidence="1" id="KW-1133">Transmembrane helix</keyword>
<dbReference type="Gene3D" id="6.20.200.20">
    <property type="match status" value="1"/>
</dbReference>
<dbReference type="PROSITE" id="PS50184">
    <property type="entry name" value="VWFC_2"/>
    <property type="match status" value="1"/>
</dbReference>
<sequence>MENICSYDACFYDRSIQPLYKPNILHVMDLAFRQSGKNYIFLSSDHSLHFYIIQPAVVAIRLQLANVKKNISSVCRKYSELLDFSGQKNELECSHIQCHSRCPADSYLKSTGTYKDDDDEADDEFEDYEEDWGTSLDYDRHINAMEPNDESNKSRKRRNSDNDDVVKCCGDNACICRKCDEVPACFQGQVAVEMFKGQGKPGNCCSTFQCMEKVNCTSTIKQTYWKSLCTKCRCFGEHELCENHCAEEELLQNCYSEYLQKPIMNGARWKEGNCVSCTCKAGNKRCLTPVCPKLECKHTRVIANECCPECTNATSHMFSNSTEQSVITEASNFANTASTTKAIVYSTTGIYKDFEEIVQTKASAVQNNASSLPTDNSLQDLSFNETISDFSSENVSEKTAATIASVDTSSISNSPENFETTDISSAAAPVASSTILNYLWSMTTTEPTITTTKSSQFNENSSTSTGNKDVSTEFWIDPFIYSTSKDEAAQIGNTAVRNSAQTSPALYITPSTTSLSPPTQPDIATTISITFSNSNNFTFIENSYIPTTLTAEIVSPHNHQNKSLSNSQNLNTQDENSHWLNEIEYIVMLTLFIGSSLCIALGLIIHYNKNRKKIYLCIPNSETSLSQTSTSTVLTV</sequence>
<organism evidence="3 4">
    <name type="scientific">Glossina morsitans morsitans</name>
    <name type="common">Savannah tsetse fly</name>
    <dbReference type="NCBI Taxonomy" id="37546"/>
    <lineage>
        <taxon>Eukaryota</taxon>
        <taxon>Metazoa</taxon>
        <taxon>Ecdysozoa</taxon>
        <taxon>Arthropoda</taxon>
        <taxon>Hexapoda</taxon>
        <taxon>Insecta</taxon>
        <taxon>Pterygota</taxon>
        <taxon>Neoptera</taxon>
        <taxon>Endopterygota</taxon>
        <taxon>Diptera</taxon>
        <taxon>Brachycera</taxon>
        <taxon>Muscomorpha</taxon>
        <taxon>Hippoboscoidea</taxon>
        <taxon>Glossinidae</taxon>
        <taxon>Glossina</taxon>
    </lineage>
</organism>
<feature type="domain" description="VWFC" evidence="2">
    <location>
        <begin position="252"/>
        <end position="311"/>
    </location>
</feature>
<name>A0A1B0GCN1_GLOMM</name>
<dbReference type="SMART" id="SM00214">
    <property type="entry name" value="VWC"/>
    <property type="match status" value="1"/>
</dbReference>
<feature type="transmembrane region" description="Helical" evidence="1">
    <location>
        <begin position="585"/>
        <end position="605"/>
    </location>
</feature>
<dbReference type="EnsemblMetazoa" id="GMOY011057-RA">
    <property type="protein sequence ID" value="GMOY011057-PA"/>
    <property type="gene ID" value="GMOY011057"/>
</dbReference>
<dbReference type="VEuPathDB" id="VectorBase:GMOY011057"/>
<evidence type="ECO:0000313" key="4">
    <source>
        <dbReference type="Proteomes" id="UP000092444"/>
    </source>
</evidence>
<evidence type="ECO:0000313" key="3">
    <source>
        <dbReference type="EnsemblMetazoa" id="GMOY011057-PA"/>
    </source>
</evidence>
<dbReference type="SUPFAM" id="SSF57603">
    <property type="entry name" value="FnI-like domain"/>
    <property type="match status" value="1"/>
</dbReference>
<dbReference type="STRING" id="37546.A0A1B0GCN1"/>
<dbReference type="PROSITE" id="PS01208">
    <property type="entry name" value="VWFC_1"/>
    <property type="match status" value="1"/>
</dbReference>